<proteinExistence type="predicted"/>
<dbReference type="AlphaFoldDB" id="A0A2M4CDE0"/>
<name>A0A2M4CDE0_9DIPT</name>
<dbReference type="EMBL" id="GGFJ01014192">
    <property type="protein sequence ID" value="MBW63333.1"/>
    <property type="molecule type" value="Transcribed_RNA"/>
</dbReference>
<evidence type="ECO:0000313" key="1">
    <source>
        <dbReference type="EMBL" id="MBW63333.1"/>
    </source>
</evidence>
<protein>
    <submittedName>
        <fullName evidence="1">Putative secreted protein</fullName>
    </submittedName>
</protein>
<sequence>MCSAIARPLSRFKGCLPGVLGGGSNGVHAACLPGTRKHPNERDRAMQLTTKWRKQLNLINNLASLPWPSGEND</sequence>
<reference evidence="1" key="1">
    <citation type="submission" date="2018-01" db="EMBL/GenBank/DDBJ databases">
        <title>An insight into the sialome of Amazonian anophelines.</title>
        <authorList>
            <person name="Ribeiro J.M."/>
            <person name="Scarpassa V."/>
            <person name="Calvo E."/>
        </authorList>
    </citation>
    <scope>NUCLEOTIDE SEQUENCE</scope>
    <source>
        <tissue evidence="1">Salivary glands</tissue>
    </source>
</reference>
<accession>A0A2M4CDE0</accession>
<organism evidence="1">
    <name type="scientific">Anopheles marajoara</name>
    <dbReference type="NCBI Taxonomy" id="58244"/>
    <lineage>
        <taxon>Eukaryota</taxon>
        <taxon>Metazoa</taxon>
        <taxon>Ecdysozoa</taxon>
        <taxon>Arthropoda</taxon>
        <taxon>Hexapoda</taxon>
        <taxon>Insecta</taxon>
        <taxon>Pterygota</taxon>
        <taxon>Neoptera</taxon>
        <taxon>Endopterygota</taxon>
        <taxon>Diptera</taxon>
        <taxon>Nematocera</taxon>
        <taxon>Culicoidea</taxon>
        <taxon>Culicidae</taxon>
        <taxon>Anophelinae</taxon>
        <taxon>Anopheles</taxon>
    </lineage>
</organism>